<keyword evidence="4" id="KW-1185">Reference proteome</keyword>
<proteinExistence type="predicted"/>
<reference evidence="3 4" key="1">
    <citation type="submission" date="2023-01" db="EMBL/GenBank/DDBJ databases">
        <title>Analysis of 21 Apiospora genomes using comparative genomics revels a genus with tremendous synthesis potential of carbohydrate active enzymes and secondary metabolites.</title>
        <authorList>
            <person name="Sorensen T."/>
        </authorList>
    </citation>
    <scope>NUCLEOTIDE SEQUENCE [LARGE SCALE GENOMIC DNA]</scope>
    <source>
        <strain evidence="3 4">CBS 20057</strain>
    </source>
</reference>
<gene>
    <name evidence="3" type="ORF">PG991_006491</name>
</gene>
<evidence type="ECO:0000313" key="3">
    <source>
        <dbReference type="EMBL" id="KAK8023252.1"/>
    </source>
</evidence>
<keyword evidence="2" id="KW-0732">Signal</keyword>
<feature type="region of interest" description="Disordered" evidence="1">
    <location>
        <begin position="22"/>
        <end position="60"/>
    </location>
</feature>
<dbReference type="EMBL" id="JAQQWI010000008">
    <property type="protein sequence ID" value="KAK8023252.1"/>
    <property type="molecule type" value="Genomic_DNA"/>
</dbReference>
<feature type="chain" id="PRO_5047089379" evidence="2">
    <location>
        <begin position="19"/>
        <end position="159"/>
    </location>
</feature>
<evidence type="ECO:0000313" key="4">
    <source>
        <dbReference type="Proteomes" id="UP001396898"/>
    </source>
</evidence>
<organism evidence="3 4">
    <name type="scientific">Apiospora marii</name>
    <dbReference type="NCBI Taxonomy" id="335849"/>
    <lineage>
        <taxon>Eukaryota</taxon>
        <taxon>Fungi</taxon>
        <taxon>Dikarya</taxon>
        <taxon>Ascomycota</taxon>
        <taxon>Pezizomycotina</taxon>
        <taxon>Sordariomycetes</taxon>
        <taxon>Xylariomycetidae</taxon>
        <taxon>Amphisphaeriales</taxon>
        <taxon>Apiosporaceae</taxon>
        <taxon>Apiospora</taxon>
    </lineage>
</organism>
<name>A0ABR1RZ96_9PEZI</name>
<sequence length="159" mass="17198">MRSLSTLLLLLAVNPGECFPSLVKDRDDKISPPQSPSESEAIPLAPAPLPDSDSSTKTPSSCNYGWPTLLAPIVAISRAPTRRPTVQSRHHQLGRIQRPPRRHTFIYGTSSACRDVATAVQWILDACTVEGEVAGQSPAFRNGDLIVVVQQGIYLNLTA</sequence>
<protein>
    <submittedName>
        <fullName evidence="3">Uncharacterized protein</fullName>
    </submittedName>
</protein>
<feature type="compositionally biased region" description="Low complexity" evidence="1">
    <location>
        <begin position="50"/>
        <end position="60"/>
    </location>
</feature>
<feature type="signal peptide" evidence="2">
    <location>
        <begin position="1"/>
        <end position="18"/>
    </location>
</feature>
<evidence type="ECO:0000256" key="1">
    <source>
        <dbReference type="SAM" id="MobiDB-lite"/>
    </source>
</evidence>
<dbReference type="Proteomes" id="UP001396898">
    <property type="component" value="Unassembled WGS sequence"/>
</dbReference>
<accession>A0ABR1RZ96</accession>
<comment type="caution">
    <text evidence="3">The sequence shown here is derived from an EMBL/GenBank/DDBJ whole genome shotgun (WGS) entry which is preliminary data.</text>
</comment>
<evidence type="ECO:0000256" key="2">
    <source>
        <dbReference type="SAM" id="SignalP"/>
    </source>
</evidence>